<gene>
    <name evidence="1" type="ORF">CHARACLAT_027356</name>
</gene>
<proteinExistence type="predicted"/>
<dbReference type="EMBL" id="JAHUTJ010044424">
    <property type="protein sequence ID" value="MED6281978.1"/>
    <property type="molecule type" value="Genomic_DNA"/>
</dbReference>
<accession>A0ABU7E3Z1</accession>
<evidence type="ECO:0000313" key="2">
    <source>
        <dbReference type="Proteomes" id="UP001352852"/>
    </source>
</evidence>
<sequence length="153" mass="16732">MIIGRSIRGRIAGTSLPECFAYSGSKFSPCLSLMIDRSLLQKNPDEAPAGSPFLRYSFLACTHPVHPPTTRLLGPQKLLVDPQKRPPWISRLIGHLPGRSSPPAHLLRYPSEGSSCLLLFLISSNKLPNSLHCSECSWACGLSRLLKDDSLPA</sequence>
<comment type="caution">
    <text evidence="1">The sequence shown here is derived from an EMBL/GenBank/DDBJ whole genome shotgun (WGS) entry which is preliminary data.</text>
</comment>
<organism evidence="1 2">
    <name type="scientific">Characodon lateralis</name>
    <dbReference type="NCBI Taxonomy" id="208331"/>
    <lineage>
        <taxon>Eukaryota</taxon>
        <taxon>Metazoa</taxon>
        <taxon>Chordata</taxon>
        <taxon>Craniata</taxon>
        <taxon>Vertebrata</taxon>
        <taxon>Euteleostomi</taxon>
        <taxon>Actinopterygii</taxon>
        <taxon>Neopterygii</taxon>
        <taxon>Teleostei</taxon>
        <taxon>Neoteleostei</taxon>
        <taxon>Acanthomorphata</taxon>
        <taxon>Ovalentaria</taxon>
        <taxon>Atherinomorphae</taxon>
        <taxon>Cyprinodontiformes</taxon>
        <taxon>Goodeidae</taxon>
        <taxon>Characodon</taxon>
    </lineage>
</organism>
<reference evidence="1 2" key="1">
    <citation type="submission" date="2021-06" db="EMBL/GenBank/DDBJ databases">
        <authorList>
            <person name="Palmer J.M."/>
        </authorList>
    </citation>
    <scope>NUCLEOTIDE SEQUENCE [LARGE SCALE GENOMIC DNA]</scope>
    <source>
        <strain evidence="1 2">CL_MEX2019</strain>
        <tissue evidence="1">Muscle</tissue>
    </source>
</reference>
<name>A0ABU7E3Z1_9TELE</name>
<protein>
    <submittedName>
        <fullName evidence="1">Uncharacterized protein</fullName>
    </submittedName>
</protein>
<dbReference type="Proteomes" id="UP001352852">
    <property type="component" value="Unassembled WGS sequence"/>
</dbReference>
<keyword evidence="2" id="KW-1185">Reference proteome</keyword>
<evidence type="ECO:0000313" key="1">
    <source>
        <dbReference type="EMBL" id="MED6281978.1"/>
    </source>
</evidence>